<comment type="similarity">
    <text evidence="13">Belongs to the class-I aminoacyl-tRNA synthetase family.</text>
</comment>
<name>A0A2H0UL31_9BACT</name>
<dbReference type="InterPro" id="IPR001412">
    <property type="entry name" value="aa-tRNA-synth_I_CS"/>
</dbReference>
<dbReference type="InterPro" id="IPR033911">
    <property type="entry name" value="MetRS_core"/>
</dbReference>
<dbReference type="SUPFAM" id="SSF47323">
    <property type="entry name" value="Anticodon-binding domain of a subclass of class I aminoacyl-tRNA synthetases"/>
    <property type="match status" value="1"/>
</dbReference>
<evidence type="ECO:0000259" key="14">
    <source>
        <dbReference type="Pfam" id="PF09334"/>
    </source>
</evidence>
<feature type="domain" description="Methionyl/Leucyl tRNA synthetase" evidence="14">
    <location>
        <begin position="154"/>
        <end position="353"/>
    </location>
</feature>
<reference evidence="16" key="1">
    <citation type="submission" date="2017-09" db="EMBL/GenBank/DDBJ databases">
        <title>Depth-based differentiation of microbial function through sediment-hosted aquifers and enrichment of novel symbionts in the deep terrestrial subsurface.</title>
        <authorList>
            <person name="Probst A.J."/>
            <person name="Ladd B."/>
            <person name="Jarett J.K."/>
            <person name="Geller-Mcgrath D.E."/>
            <person name="Sieber C.M.K."/>
            <person name="Emerson J.B."/>
            <person name="Anantharaman K."/>
            <person name="Thomas B.C."/>
            <person name="Malmstrom R."/>
            <person name="Stieglmeier M."/>
            <person name="Klingl A."/>
            <person name="Woyke T."/>
            <person name="Ryan C.M."/>
            <person name="Banfield J.F."/>
        </authorList>
    </citation>
    <scope>NUCLEOTIDE SEQUENCE [LARGE SCALE GENOMIC DNA]</scope>
</reference>
<evidence type="ECO:0000256" key="12">
    <source>
        <dbReference type="ARBA" id="ARBA00047364"/>
    </source>
</evidence>
<dbReference type="CDD" id="cd07957">
    <property type="entry name" value="Anticodon_Ia_Met"/>
    <property type="match status" value="1"/>
</dbReference>
<evidence type="ECO:0000256" key="3">
    <source>
        <dbReference type="ARBA" id="ARBA00012838"/>
    </source>
</evidence>
<accession>A0A2H0UL31</accession>
<dbReference type="InterPro" id="IPR041872">
    <property type="entry name" value="Anticodon_Met"/>
</dbReference>
<dbReference type="EMBL" id="PFBD01000020">
    <property type="protein sequence ID" value="PIR87117.1"/>
    <property type="molecule type" value="Genomic_DNA"/>
</dbReference>
<keyword evidence="9 13" id="KW-0648">Protein biosynthesis</keyword>
<evidence type="ECO:0000256" key="8">
    <source>
        <dbReference type="ARBA" id="ARBA00022840"/>
    </source>
</evidence>
<evidence type="ECO:0000256" key="11">
    <source>
        <dbReference type="ARBA" id="ARBA00030904"/>
    </source>
</evidence>
<evidence type="ECO:0000256" key="7">
    <source>
        <dbReference type="ARBA" id="ARBA00022741"/>
    </source>
</evidence>
<evidence type="ECO:0000256" key="1">
    <source>
        <dbReference type="ARBA" id="ARBA00003314"/>
    </source>
</evidence>
<feature type="domain" description="Methionyl/Leucyl tRNA synthetase" evidence="14">
    <location>
        <begin position="4"/>
        <end position="145"/>
    </location>
</feature>
<comment type="function">
    <text evidence="1">Is required not only for elongation of protein synthesis but also for the initiation of all mRNA translation through initiator tRNA(fMet) aminoacylation.</text>
</comment>
<dbReference type="GO" id="GO:0006431">
    <property type="term" value="P:methionyl-tRNA aminoacylation"/>
    <property type="evidence" value="ECO:0007669"/>
    <property type="project" value="InterPro"/>
</dbReference>
<evidence type="ECO:0000256" key="6">
    <source>
        <dbReference type="ARBA" id="ARBA00022598"/>
    </source>
</evidence>
<evidence type="ECO:0000256" key="10">
    <source>
        <dbReference type="ARBA" id="ARBA00023146"/>
    </source>
</evidence>
<protein>
    <recommendedName>
        <fullName evidence="4">Methionine--tRNA ligase</fullName>
        <ecNumber evidence="3">6.1.1.10</ecNumber>
    </recommendedName>
    <alternativeName>
        <fullName evidence="11">Methionyl-tRNA synthetase</fullName>
    </alternativeName>
</protein>
<dbReference type="SUPFAM" id="SSF52374">
    <property type="entry name" value="Nucleotidylyl transferase"/>
    <property type="match status" value="1"/>
</dbReference>
<dbReference type="CDD" id="cd00814">
    <property type="entry name" value="MetRS_core"/>
    <property type="match status" value="1"/>
</dbReference>
<dbReference type="GO" id="GO:0005737">
    <property type="term" value="C:cytoplasm"/>
    <property type="evidence" value="ECO:0007669"/>
    <property type="project" value="UniProtKB-SubCell"/>
</dbReference>
<sequence>MKFYLTAAIPYVNARPHIGHALEFLQGDVIARYHRGQGDDTFYISGADENSLKVVRAADSAGVPVAEYADQNAEQFLELMKAYNIELDWFQRSSDPKHYAVAQDMWRRAETRGDIYKKQYTGLYCVGCEAFYDSKELNEAGQCPHHPGKAIEEVTEENYFFRLSKYQDELVELIESDKYLIRPQGRKNEALAFIKQGLQDFSISRSKERARGWGVPVPGDDSQIMYVWFDALNVYRSAAPDRWPANLHIIGKDILRFHAVYWPAMLLSAELSLPKELFVHGFITVDGAKMSKSVGNTVDPLALVEEYGTDAVRYYLLREIPSDSDGDFSEDKFKLRYNADLANGVGNYTSRVLTLAEKLPGLLPAPEEEPARLIAAAREAVFAKIEERKFHEALAELWRLVSYGDGYINEHKPWELKDEDSQKILVLSNCLYVLAGVGELLEIFLPETAGRIAKRLKRNKKGAITSASKSSKPLFARLG</sequence>
<evidence type="ECO:0000256" key="9">
    <source>
        <dbReference type="ARBA" id="ARBA00022917"/>
    </source>
</evidence>
<dbReference type="FunFam" id="2.170.220.10:FF:000001">
    <property type="entry name" value="methionine--tRNA ligase, mitochondrial"/>
    <property type="match status" value="1"/>
</dbReference>
<dbReference type="PRINTS" id="PR01041">
    <property type="entry name" value="TRNASYNTHMET"/>
</dbReference>
<dbReference type="NCBIfam" id="TIGR00398">
    <property type="entry name" value="metG"/>
    <property type="match status" value="1"/>
</dbReference>
<keyword evidence="10 13" id="KW-0030">Aminoacyl-tRNA synthetase</keyword>
<proteinExistence type="inferred from homology"/>
<evidence type="ECO:0000313" key="15">
    <source>
        <dbReference type="EMBL" id="PIR87117.1"/>
    </source>
</evidence>
<dbReference type="Gene3D" id="2.170.220.10">
    <property type="match status" value="1"/>
</dbReference>
<dbReference type="GO" id="GO:0004825">
    <property type="term" value="F:methionine-tRNA ligase activity"/>
    <property type="evidence" value="ECO:0007669"/>
    <property type="project" value="UniProtKB-EC"/>
</dbReference>
<dbReference type="PROSITE" id="PS00178">
    <property type="entry name" value="AA_TRNA_LIGASE_I"/>
    <property type="match status" value="1"/>
</dbReference>
<dbReference type="Pfam" id="PF09334">
    <property type="entry name" value="tRNA-synt_1g"/>
    <property type="match status" value="2"/>
</dbReference>
<evidence type="ECO:0000256" key="4">
    <source>
        <dbReference type="ARBA" id="ARBA00018753"/>
    </source>
</evidence>
<comment type="catalytic activity">
    <reaction evidence="12">
        <text>tRNA(Met) + L-methionine + ATP = L-methionyl-tRNA(Met) + AMP + diphosphate</text>
        <dbReference type="Rhea" id="RHEA:13481"/>
        <dbReference type="Rhea" id="RHEA-COMP:9667"/>
        <dbReference type="Rhea" id="RHEA-COMP:9698"/>
        <dbReference type="ChEBI" id="CHEBI:30616"/>
        <dbReference type="ChEBI" id="CHEBI:33019"/>
        <dbReference type="ChEBI" id="CHEBI:57844"/>
        <dbReference type="ChEBI" id="CHEBI:78442"/>
        <dbReference type="ChEBI" id="CHEBI:78530"/>
        <dbReference type="ChEBI" id="CHEBI:456215"/>
        <dbReference type="EC" id="6.1.1.10"/>
    </reaction>
</comment>
<dbReference type="InterPro" id="IPR015413">
    <property type="entry name" value="Methionyl/Leucyl_tRNA_Synth"/>
</dbReference>
<keyword evidence="8 13" id="KW-0067">ATP-binding</keyword>
<gene>
    <name evidence="15" type="ORF">COU11_02725</name>
</gene>
<comment type="subcellular location">
    <subcellularLocation>
        <location evidence="2">Cytoplasm</location>
    </subcellularLocation>
</comment>
<dbReference type="InterPro" id="IPR014729">
    <property type="entry name" value="Rossmann-like_a/b/a_fold"/>
</dbReference>
<dbReference type="AlphaFoldDB" id="A0A2H0UL31"/>
<keyword evidence="6 13" id="KW-0436">Ligase</keyword>
<dbReference type="PANTHER" id="PTHR43326:SF1">
    <property type="entry name" value="METHIONINE--TRNA LIGASE, MITOCHONDRIAL"/>
    <property type="match status" value="1"/>
</dbReference>
<evidence type="ECO:0000256" key="2">
    <source>
        <dbReference type="ARBA" id="ARBA00004496"/>
    </source>
</evidence>
<dbReference type="PANTHER" id="PTHR43326">
    <property type="entry name" value="METHIONYL-TRNA SYNTHETASE"/>
    <property type="match status" value="1"/>
</dbReference>
<evidence type="ECO:0000256" key="13">
    <source>
        <dbReference type="RuleBase" id="RU363039"/>
    </source>
</evidence>
<dbReference type="InterPro" id="IPR023457">
    <property type="entry name" value="Met-tRNA_synth_2"/>
</dbReference>
<comment type="caution">
    <text evidence="15">The sequence shown here is derived from an EMBL/GenBank/DDBJ whole genome shotgun (WGS) entry which is preliminary data.</text>
</comment>
<dbReference type="InterPro" id="IPR009080">
    <property type="entry name" value="tRNAsynth_Ia_anticodon-bd"/>
</dbReference>
<organism evidence="15 16">
    <name type="scientific">Candidatus Harrisonbacteria bacterium CG10_big_fil_rev_8_21_14_0_10_49_15</name>
    <dbReference type="NCBI Taxonomy" id="1974587"/>
    <lineage>
        <taxon>Bacteria</taxon>
        <taxon>Candidatus Harrisoniibacteriota</taxon>
    </lineage>
</organism>
<evidence type="ECO:0000313" key="16">
    <source>
        <dbReference type="Proteomes" id="UP000229526"/>
    </source>
</evidence>
<evidence type="ECO:0000256" key="5">
    <source>
        <dbReference type="ARBA" id="ARBA00022490"/>
    </source>
</evidence>
<dbReference type="Proteomes" id="UP000229526">
    <property type="component" value="Unassembled WGS sequence"/>
</dbReference>
<keyword evidence="7 13" id="KW-0547">Nucleotide-binding</keyword>
<keyword evidence="5" id="KW-0963">Cytoplasm</keyword>
<dbReference type="InterPro" id="IPR014758">
    <property type="entry name" value="Met-tRNA_synth"/>
</dbReference>
<dbReference type="Gene3D" id="1.10.730.10">
    <property type="entry name" value="Isoleucyl-tRNA Synthetase, Domain 1"/>
    <property type="match status" value="1"/>
</dbReference>
<dbReference type="Gene3D" id="3.40.50.620">
    <property type="entry name" value="HUPs"/>
    <property type="match status" value="1"/>
</dbReference>
<dbReference type="GO" id="GO:0005524">
    <property type="term" value="F:ATP binding"/>
    <property type="evidence" value="ECO:0007669"/>
    <property type="project" value="UniProtKB-KW"/>
</dbReference>
<dbReference type="EC" id="6.1.1.10" evidence="3"/>